<dbReference type="InterPro" id="IPR052358">
    <property type="entry name" value="Aro_Compnd_Degr_Hydrolases"/>
</dbReference>
<dbReference type="RefSeq" id="WP_226608003.1">
    <property type="nucleotide sequence ID" value="NZ_JAJAQI010000013.1"/>
</dbReference>
<evidence type="ECO:0000259" key="2">
    <source>
        <dbReference type="Pfam" id="PF04909"/>
    </source>
</evidence>
<dbReference type="PANTHER" id="PTHR35563:SF2">
    <property type="entry name" value="BARREL METAL-DEPENDENT HYDROLASE, PUTATIVE (AFU_ORTHOLOGUE AFUA_1G16240)-RELATED"/>
    <property type="match status" value="1"/>
</dbReference>
<dbReference type="GO" id="GO:0016787">
    <property type="term" value="F:hydrolase activity"/>
    <property type="evidence" value="ECO:0007669"/>
    <property type="project" value="InterPro"/>
</dbReference>
<reference evidence="3" key="1">
    <citation type="submission" date="2021-10" db="EMBL/GenBank/DDBJ databases">
        <title>Roseicella aerolatum sp. nov., isolated from aerosols of e-waste dismantling site.</title>
        <authorList>
            <person name="Qin T."/>
        </authorList>
    </citation>
    <scope>NUCLEOTIDE SEQUENCE</scope>
    <source>
        <strain evidence="3">GB24</strain>
    </source>
</reference>
<name>A0A9X1IEA3_9PROT</name>
<dbReference type="AlphaFoldDB" id="A0A9X1IEA3"/>
<dbReference type="InterPro" id="IPR032466">
    <property type="entry name" value="Metal_Hydrolase"/>
</dbReference>
<dbReference type="Pfam" id="PF04909">
    <property type="entry name" value="Amidohydro_2"/>
    <property type="match status" value="1"/>
</dbReference>
<organism evidence="3 4">
    <name type="scientific">Roseicella aerolata</name>
    <dbReference type="NCBI Taxonomy" id="2883479"/>
    <lineage>
        <taxon>Bacteria</taxon>
        <taxon>Pseudomonadati</taxon>
        <taxon>Pseudomonadota</taxon>
        <taxon>Alphaproteobacteria</taxon>
        <taxon>Acetobacterales</taxon>
        <taxon>Roseomonadaceae</taxon>
        <taxon>Roseicella</taxon>
    </lineage>
</organism>
<feature type="region of interest" description="Disordered" evidence="1">
    <location>
        <begin position="1"/>
        <end position="20"/>
    </location>
</feature>
<proteinExistence type="predicted"/>
<protein>
    <submittedName>
        <fullName evidence="3">Amidohydrolase family protein</fullName>
    </submittedName>
</protein>
<comment type="caution">
    <text evidence="3">The sequence shown here is derived from an EMBL/GenBank/DDBJ whole genome shotgun (WGS) entry which is preliminary data.</text>
</comment>
<dbReference type="InterPro" id="IPR006680">
    <property type="entry name" value="Amidohydro-rel"/>
</dbReference>
<sequence>MTDRSCQPPDPHTHVPRHRLPPGACDAHCHVFGPAGRYPYAPGRAYTPPDAPVEELRRVHRTIGVERAVIVQASCHGTDNTAMLDAIAASGGAYRGIAILDAGVTDDELARLHAGGIRGVRFNFVRHLGGAPDLDVFDAVLGRIERLGWHVVLHLDAEDILEHAARIGRLRVPFVIDHMGRVKAKGGLGQAPFRQLLRLMQNPLAWVKVCGAERVSSAGRPFTDAVPFAAALIEAAPERVLWGTDWPHPNISGDMPNDGDLVDLFALFTADAGLRRQVLVENPTRLYWR</sequence>
<evidence type="ECO:0000256" key="1">
    <source>
        <dbReference type="SAM" id="MobiDB-lite"/>
    </source>
</evidence>
<accession>A0A9X1IEA3</accession>
<keyword evidence="4" id="KW-1185">Reference proteome</keyword>
<dbReference type="PANTHER" id="PTHR35563">
    <property type="entry name" value="BARREL METAL-DEPENDENT HYDROLASE, PUTATIVE (AFU_ORTHOLOGUE AFUA_1G16240)-RELATED"/>
    <property type="match status" value="1"/>
</dbReference>
<feature type="domain" description="Amidohydrolase-related" evidence="2">
    <location>
        <begin position="25"/>
        <end position="287"/>
    </location>
</feature>
<dbReference type="Proteomes" id="UP001139311">
    <property type="component" value="Unassembled WGS sequence"/>
</dbReference>
<gene>
    <name evidence="3" type="ORF">LHA35_10375</name>
</gene>
<dbReference type="SUPFAM" id="SSF51556">
    <property type="entry name" value="Metallo-dependent hydrolases"/>
    <property type="match status" value="1"/>
</dbReference>
<evidence type="ECO:0000313" key="4">
    <source>
        <dbReference type="Proteomes" id="UP001139311"/>
    </source>
</evidence>
<evidence type="ECO:0000313" key="3">
    <source>
        <dbReference type="EMBL" id="MCB4822138.1"/>
    </source>
</evidence>
<dbReference type="EMBL" id="JAJAQI010000013">
    <property type="protein sequence ID" value="MCB4822138.1"/>
    <property type="molecule type" value="Genomic_DNA"/>
</dbReference>
<dbReference type="Gene3D" id="3.20.20.140">
    <property type="entry name" value="Metal-dependent hydrolases"/>
    <property type="match status" value="1"/>
</dbReference>